<proteinExistence type="predicted"/>
<feature type="domain" description="HTH merR-type" evidence="2">
    <location>
        <begin position="1"/>
        <end position="68"/>
    </location>
</feature>
<dbReference type="Gene3D" id="1.10.1660.10">
    <property type="match status" value="1"/>
</dbReference>
<organism evidence="3 4">
    <name type="scientific">Neisseria oralis</name>
    <dbReference type="NCBI Taxonomy" id="1107316"/>
    <lineage>
        <taxon>Bacteria</taxon>
        <taxon>Pseudomonadati</taxon>
        <taxon>Pseudomonadota</taxon>
        <taxon>Betaproteobacteria</taxon>
        <taxon>Neisseriales</taxon>
        <taxon>Neisseriaceae</taxon>
        <taxon>Neisseria</taxon>
    </lineage>
</organism>
<sequence length="119" mass="13905">MYIKEFSAQTGLSADTLRYYEKEGLLLPERDGNGYRVYGTRDAEWTGFILRLKEMGVPLARIKEYARLRHLGESTIPERFAILQAHKETLAAQQRQLAEHQEFLERKLDVYRKAMAERG</sequence>
<dbReference type="SUPFAM" id="SSF46955">
    <property type="entry name" value="Putative DNA-binding domain"/>
    <property type="match status" value="1"/>
</dbReference>
<dbReference type="PRINTS" id="PR00040">
    <property type="entry name" value="HTHMERR"/>
</dbReference>
<comment type="caution">
    <text evidence="3">The sequence shown here is derived from an EMBL/GenBank/DDBJ whole genome shotgun (WGS) entry which is preliminary data.</text>
</comment>
<dbReference type="InterPro" id="IPR047057">
    <property type="entry name" value="MerR_fam"/>
</dbReference>
<dbReference type="EMBL" id="JBJGEB010000001">
    <property type="protein sequence ID" value="MFK7641038.1"/>
    <property type="molecule type" value="Genomic_DNA"/>
</dbReference>
<dbReference type="InterPro" id="IPR000551">
    <property type="entry name" value="MerR-type_HTH_dom"/>
</dbReference>
<keyword evidence="1" id="KW-0238">DNA-binding</keyword>
<dbReference type="Pfam" id="PF13411">
    <property type="entry name" value="MerR_1"/>
    <property type="match status" value="1"/>
</dbReference>
<accession>A0ABW8Q0G8</accession>
<dbReference type="InterPro" id="IPR009061">
    <property type="entry name" value="DNA-bd_dom_put_sf"/>
</dbReference>
<dbReference type="SMART" id="SM00422">
    <property type="entry name" value="HTH_MERR"/>
    <property type="match status" value="1"/>
</dbReference>
<evidence type="ECO:0000313" key="4">
    <source>
        <dbReference type="Proteomes" id="UP001621964"/>
    </source>
</evidence>
<dbReference type="Proteomes" id="UP001621964">
    <property type="component" value="Unassembled WGS sequence"/>
</dbReference>
<dbReference type="RefSeq" id="WP_405385262.1">
    <property type="nucleotide sequence ID" value="NZ_JBJGEB010000001.1"/>
</dbReference>
<name>A0ABW8Q0G8_9NEIS</name>
<evidence type="ECO:0000313" key="3">
    <source>
        <dbReference type="EMBL" id="MFK7641038.1"/>
    </source>
</evidence>
<dbReference type="PANTHER" id="PTHR30204:SF83">
    <property type="entry name" value="TRANSCRIPTIONAL REGULATOR, MERR FAMILY"/>
    <property type="match status" value="1"/>
</dbReference>
<reference evidence="3 4" key="1">
    <citation type="submission" date="2024-11" db="EMBL/GenBank/DDBJ databases">
        <authorList>
            <person name="Mikucki A.G."/>
            <person name="Kahler C.M."/>
        </authorList>
    </citation>
    <scope>NUCLEOTIDE SEQUENCE [LARGE SCALE GENOMIC DNA]</scope>
    <source>
        <strain evidence="3 4">EXNM717</strain>
    </source>
</reference>
<dbReference type="CDD" id="cd01109">
    <property type="entry name" value="HTH_YyaN"/>
    <property type="match status" value="1"/>
</dbReference>
<dbReference type="PROSITE" id="PS50937">
    <property type="entry name" value="HTH_MERR_2"/>
    <property type="match status" value="1"/>
</dbReference>
<gene>
    <name evidence="3" type="ORF">ACI43T_00785</name>
</gene>
<evidence type="ECO:0000256" key="1">
    <source>
        <dbReference type="ARBA" id="ARBA00023125"/>
    </source>
</evidence>
<keyword evidence="4" id="KW-1185">Reference proteome</keyword>
<evidence type="ECO:0000259" key="2">
    <source>
        <dbReference type="PROSITE" id="PS50937"/>
    </source>
</evidence>
<dbReference type="PANTHER" id="PTHR30204">
    <property type="entry name" value="REDOX-CYCLING DRUG-SENSING TRANSCRIPTIONAL ACTIVATOR SOXR"/>
    <property type="match status" value="1"/>
</dbReference>
<protein>
    <submittedName>
        <fullName evidence="3">MerR family transcriptional regulator</fullName>
    </submittedName>
</protein>